<name>A0A1T2L4H3_9GAMM</name>
<comment type="caution">
    <text evidence="2">The sequence shown here is derived from an EMBL/GenBank/DDBJ whole genome shotgun (WGS) entry which is preliminary data.</text>
</comment>
<dbReference type="EMBL" id="MPRK01000105">
    <property type="protein sequence ID" value="OOZ39971.1"/>
    <property type="molecule type" value="Genomic_DNA"/>
</dbReference>
<gene>
    <name evidence="2" type="ORF">BOW52_06535</name>
</gene>
<sequence>MKNRLRLTLFTLCILSILSLSGCDVVNNILADDVYFECSGEILEDGYVVKSDANIVAKIELSSPLVLWSGDMGGTMSLLAIW</sequence>
<evidence type="ECO:0000256" key="1">
    <source>
        <dbReference type="SAM" id="SignalP"/>
    </source>
</evidence>
<dbReference type="PROSITE" id="PS51257">
    <property type="entry name" value="PROKAR_LIPOPROTEIN"/>
    <property type="match status" value="1"/>
</dbReference>
<dbReference type="AlphaFoldDB" id="A0A1T2L4H3"/>
<evidence type="ECO:0000313" key="2">
    <source>
        <dbReference type="EMBL" id="OOZ39971.1"/>
    </source>
</evidence>
<accession>A0A1T2L4H3</accession>
<organism evidence="2 3">
    <name type="scientific">Solemya elarraichensis gill symbiont</name>
    <dbReference type="NCBI Taxonomy" id="1918949"/>
    <lineage>
        <taxon>Bacteria</taxon>
        <taxon>Pseudomonadati</taxon>
        <taxon>Pseudomonadota</taxon>
        <taxon>Gammaproteobacteria</taxon>
        <taxon>sulfur-oxidizing symbionts</taxon>
    </lineage>
</organism>
<reference evidence="2 3" key="1">
    <citation type="submission" date="2016-11" db="EMBL/GenBank/DDBJ databases">
        <title>Mixed transmission modes and dynamic genome evolution in an obligate animal-bacterial symbiosis.</title>
        <authorList>
            <person name="Russell S.L."/>
            <person name="Corbett-Detig R.B."/>
            <person name="Cavanaugh C.M."/>
        </authorList>
    </citation>
    <scope>NUCLEOTIDE SEQUENCE [LARGE SCALE GENOMIC DNA]</scope>
    <source>
        <strain evidence="2">Sp-SM6</strain>
    </source>
</reference>
<dbReference type="Proteomes" id="UP000190198">
    <property type="component" value="Unassembled WGS sequence"/>
</dbReference>
<protein>
    <submittedName>
        <fullName evidence="2">Uncharacterized protein</fullName>
    </submittedName>
</protein>
<proteinExistence type="predicted"/>
<evidence type="ECO:0000313" key="3">
    <source>
        <dbReference type="Proteomes" id="UP000190198"/>
    </source>
</evidence>
<keyword evidence="3" id="KW-1185">Reference proteome</keyword>
<feature type="signal peptide" evidence="1">
    <location>
        <begin position="1"/>
        <end position="22"/>
    </location>
</feature>
<keyword evidence="1" id="KW-0732">Signal</keyword>
<feature type="chain" id="PRO_5012052166" evidence="1">
    <location>
        <begin position="23"/>
        <end position="82"/>
    </location>
</feature>